<sequence length="704" mass="77564">MSTQSPDGNAADAPHVGAASGRDANPIAGAMISPGKSARSFARPTAASSARSSALPRAIGSANLRQVYDADSDDDKVDITQIRRSAPSHPSSPLIHAQDSSDSFKPSPPNVTTTRGSVGFHYPALRLRSDAQRTDNSFTYQTEEGDHTGYAGSPPVWDPLLPPTRHTEGTTSKPARKVTGYVIPKTDVPQGSQPTLAAYEYDASGEPMLVGELNEAFIKSSTTETGEKLYQLCFYTVHTLHKDLTNLQARLTDAQEDLTDERVAKLDSQKQVKFLTKQLEEVRSNLLVANQDLQSKLNSAERRAERHLQRKDEYKTALNQESIAHNKTKEQLKAYASTVRPSLHGNLHESASDESDRPAIVRRNRLATKPGPDAPLPATTQRRSKQPKPAVFEGPTGTKASTYQKWKLDIQSWFRAHPYPFADNEGEQLNYIRMKTTGVAWDNIPSGWFVEGEEFHTAQEAWDILDACYGHLNTRLDAHNFYENESFMKPGETITSYLARFKAGVASLKWGDEEKTLQVYKKLPDEWRSRAEHLMSDDIFTKDFAKFSHKLRRLEQLHSALQPSHNPGKGNSGGGGRGGGGGGNNRNRNRNRNADNAQPKGSGANRFIISKSYRERTVMETQVLADLERCFKCTLAGHKPNSDDAPCKDMGKLTSMGRYPEVLAALNEARKAAGVPIPKAAVRINAVRVPIPPAVASDARSENE</sequence>
<feature type="compositionally biased region" description="Low complexity" evidence="2">
    <location>
        <begin position="37"/>
        <end position="58"/>
    </location>
</feature>
<feature type="coiled-coil region" evidence="1">
    <location>
        <begin position="237"/>
        <end position="317"/>
    </location>
</feature>
<feature type="region of interest" description="Disordered" evidence="2">
    <location>
        <begin position="1"/>
        <end position="58"/>
    </location>
</feature>
<reference evidence="3" key="1">
    <citation type="submission" date="2021-02" db="EMBL/GenBank/DDBJ databases">
        <authorList>
            <person name="Syme A R."/>
            <person name="Syme A R."/>
            <person name="Moolhuijzen P."/>
        </authorList>
    </citation>
    <scope>NUCLEOTIDE SEQUENCE</scope>
    <source>
        <strain evidence="3">W1-1</strain>
    </source>
</reference>
<dbReference type="AlphaFoldDB" id="A0A6S6VT29"/>
<gene>
    <name evidence="3" type="ORF">PTTW11_03252</name>
</gene>
<dbReference type="Proteomes" id="UP000472372">
    <property type="component" value="Chromosome 3"/>
</dbReference>
<evidence type="ECO:0000313" key="4">
    <source>
        <dbReference type="Proteomes" id="UP000472372"/>
    </source>
</evidence>
<name>A0A6S6VT29_9PLEO</name>
<evidence type="ECO:0000256" key="2">
    <source>
        <dbReference type="SAM" id="MobiDB-lite"/>
    </source>
</evidence>
<dbReference type="EMBL" id="HG992979">
    <property type="protein sequence ID" value="CAE7021392.1"/>
    <property type="molecule type" value="Genomic_DNA"/>
</dbReference>
<evidence type="ECO:0008006" key="5">
    <source>
        <dbReference type="Google" id="ProtNLM"/>
    </source>
</evidence>
<feature type="region of interest" description="Disordered" evidence="2">
    <location>
        <begin position="365"/>
        <end position="398"/>
    </location>
</feature>
<protein>
    <recommendedName>
        <fullName evidence="5">Retrotran gag 2 domain containing protein</fullName>
    </recommendedName>
</protein>
<evidence type="ECO:0000313" key="3">
    <source>
        <dbReference type="EMBL" id="CAE7021392.1"/>
    </source>
</evidence>
<feature type="region of interest" description="Disordered" evidence="2">
    <location>
        <begin position="83"/>
        <end position="117"/>
    </location>
</feature>
<feature type="compositionally biased region" description="Polar residues" evidence="2">
    <location>
        <begin position="98"/>
        <end position="116"/>
    </location>
</feature>
<organism evidence="3 4">
    <name type="scientific">Pyrenophora teres f. teres</name>
    <dbReference type="NCBI Taxonomy" id="97479"/>
    <lineage>
        <taxon>Eukaryota</taxon>
        <taxon>Fungi</taxon>
        <taxon>Dikarya</taxon>
        <taxon>Ascomycota</taxon>
        <taxon>Pezizomycotina</taxon>
        <taxon>Dothideomycetes</taxon>
        <taxon>Pleosporomycetidae</taxon>
        <taxon>Pleosporales</taxon>
        <taxon>Pleosporineae</taxon>
        <taxon>Pleosporaceae</taxon>
        <taxon>Pyrenophora</taxon>
    </lineage>
</organism>
<evidence type="ECO:0000256" key="1">
    <source>
        <dbReference type="SAM" id="Coils"/>
    </source>
</evidence>
<feature type="region of interest" description="Disordered" evidence="2">
    <location>
        <begin position="560"/>
        <end position="608"/>
    </location>
</feature>
<feature type="compositionally biased region" description="Gly residues" evidence="2">
    <location>
        <begin position="570"/>
        <end position="584"/>
    </location>
</feature>
<accession>A0A6S6VT29</accession>
<keyword evidence="1" id="KW-0175">Coiled coil</keyword>
<proteinExistence type="predicted"/>